<sequence length="198" mass="22303">MKKTILRNSRDLQSFAPCKGLYPTLHKSLFDYALTISELPFSPVDFVFDHSDVAVRSKVDNSATVQEYIRMLDVAMHFYGVLEELFSKGLLTGGAISTIDITSQYRSVRTNSLVGGTPNSLHRYGLAIDVKAPAYVLNMLYDAYSKYFNTFVPVTGKVNLYPKELIKYYVVDENSPSYLHIGFAYTVPSLKNNNVLPF</sequence>
<dbReference type="Gene3D" id="3.30.1380.10">
    <property type="match status" value="1"/>
</dbReference>
<evidence type="ECO:0000313" key="2">
    <source>
        <dbReference type="EMBL" id="XCD05942.1"/>
    </source>
</evidence>
<evidence type="ECO:0000313" key="4">
    <source>
        <dbReference type="EMBL" id="XCD06704.1"/>
    </source>
</evidence>
<evidence type="ECO:0000313" key="3">
    <source>
        <dbReference type="EMBL" id="XCD06640.1"/>
    </source>
</evidence>
<dbReference type="InterPro" id="IPR009045">
    <property type="entry name" value="Zn_M74/Hedgehog-like"/>
</dbReference>
<accession>A0AAU8B4X7</accession>
<organism evidence="3">
    <name type="scientific">Dulem virus 227</name>
    <dbReference type="NCBI Taxonomy" id="3145704"/>
    <lineage>
        <taxon>Viruses</taxon>
        <taxon>Monodnaviria</taxon>
        <taxon>Sangervirae</taxon>
        <taxon>Phixviricota</taxon>
        <taxon>Malgrandaviricetes</taxon>
        <taxon>Petitvirales</taxon>
        <taxon>Microviridae</taxon>
        <taxon>Microvirus</taxon>
    </lineage>
</organism>
<name>A0AAU8B4X7_9VIRU</name>
<dbReference type="EMBL" id="PP511703">
    <property type="protein sequence ID" value="XCD06704.1"/>
    <property type="molecule type" value="Genomic_DNA"/>
</dbReference>
<protein>
    <submittedName>
        <fullName evidence="3">Peptidase</fullName>
    </submittedName>
</protein>
<proteinExistence type="predicted"/>
<dbReference type="Pfam" id="PF08291">
    <property type="entry name" value="Peptidase_M15_3"/>
    <property type="match status" value="1"/>
</dbReference>
<evidence type="ECO:0000259" key="1">
    <source>
        <dbReference type="Pfam" id="PF08291"/>
    </source>
</evidence>
<reference evidence="3" key="1">
    <citation type="submission" date="2024-03" db="EMBL/GenBank/DDBJ databases">
        <title>Diverse circular DNA viruses in blood, oral, and fecal samples of captive lemurs.</title>
        <authorList>
            <person name="Paietta E.N."/>
            <person name="Kraberger S."/>
            <person name="Lund M.C."/>
            <person name="Custer J.M."/>
            <person name="Vargas K.M."/>
            <person name="Ehmke E.E."/>
            <person name="Yoder A.D."/>
            <person name="Varsani A."/>
        </authorList>
    </citation>
    <scope>NUCLEOTIDE SEQUENCE</scope>
    <source>
        <strain evidence="2">Duke_24SS_18</strain>
        <strain evidence="3">Duke_25SF_139</strain>
        <strain evidence="4">Duke_25SS_72</strain>
    </source>
</reference>
<dbReference type="EMBL" id="PP511695">
    <property type="protein sequence ID" value="XCD06640.1"/>
    <property type="molecule type" value="Genomic_DNA"/>
</dbReference>
<dbReference type="InterPro" id="IPR013230">
    <property type="entry name" value="Peptidase_M15A_C"/>
</dbReference>
<feature type="domain" description="Peptidase M15A C-terminal" evidence="1">
    <location>
        <begin position="98"/>
        <end position="133"/>
    </location>
</feature>
<dbReference type="EMBL" id="PP511612">
    <property type="protein sequence ID" value="XCD05942.1"/>
    <property type="molecule type" value="Genomic_DNA"/>
</dbReference>
<dbReference type="SUPFAM" id="SSF55166">
    <property type="entry name" value="Hedgehog/DD-peptidase"/>
    <property type="match status" value="1"/>
</dbReference>